<reference evidence="5" key="1">
    <citation type="journal article" date="2006" name="J. Mol. Biol.">
        <title>A tertiary plastid uses genes from two endosymbionts.</title>
        <authorList>
            <person name="Patron N.J."/>
            <person name="Waller R.F."/>
            <person name="Keeling P.J."/>
        </authorList>
    </citation>
    <scope>NUCLEOTIDE SEQUENCE</scope>
    <source>
        <strain evidence="5">4375</strain>
    </source>
</reference>
<proteinExistence type="evidence at transcript level"/>
<dbReference type="EMBL" id="DQ118617">
    <property type="protein sequence ID" value="ABA55561.1"/>
    <property type="molecule type" value="mRNA"/>
</dbReference>
<protein>
    <submittedName>
        <fullName evidence="5">Chloroplast light harvesting protein isoform 6</fullName>
    </submittedName>
</protein>
<dbReference type="SUPFAM" id="SSF103511">
    <property type="entry name" value="Chlorophyll a-b binding protein"/>
    <property type="match status" value="1"/>
</dbReference>
<evidence type="ECO:0000256" key="2">
    <source>
        <dbReference type="ARBA" id="ARBA00022528"/>
    </source>
</evidence>
<comment type="subcellular location">
    <subcellularLocation>
        <location evidence="1">Plastid</location>
        <location evidence="1">Chloroplast</location>
    </subcellularLocation>
</comment>
<accession>Q2IA34</accession>
<keyword evidence="3" id="KW-0934">Plastid</keyword>
<evidence type="ECO:0000256" key="3">
    <source>
        <dbReference type="ARBA" id="ARBA00022640"/>
    </source>
</evidence>
<name>Q2IA34_KARVE</name>
<keyword evidence="4" id="KW-0732">Signal</keyword>
<organism evidence="5">
    <name type="scientific">Karlodinium veneficum</name>
    <name type="common">Dinoflagellate</name>
    <name type="synonym">Karlodinium micrum</name>
    <dbReference type="NCBI Taxonomy" id="407301"/>
    <lineage>
        <taxon>Eukaryota</taxon>
        <taxon>Sar</taxon>
        <taxon>Alveolata</taxon>
        <taxon>Dinophyceae</taxon>
        <taxon>Gymnodiniales</taxon>
        <taxon>Kareniaceae</taxon>
        <taxon>Karlodinium</taxon>
    </lineage>
</organism>
<keyword evidence="2" id="KW-0150">Chloroplast</keyword>
<evidence type="ECO:0000256" key="1">
    <source>
        <dbReference type="ARBA" id="ARBA00004229"/>
    </source>
</evidence>
<evidence type="ECO:0000313" key="5">
    <source>
        <dbReference type="EMBL" id="ABA55561.1"/>
    </source>
</evidence>
<feature type="chain" id="PRO_5004209875" evidence="4">
    <location>
        <begin position="20"/>
        <end position="143"/>
    </location>
</feature>
<dbReference type="GO" id="GO:0009507">
    <property type="term" value="C:chloroplast"/>
    <property type="evidence" value="ECO:0007669"/>
    <property type="project" value="UniProtKB-SubCell"/>
</dbReference>
<evidence type="ECO:0000256" key="4">
    <source>
        <dbReference type="SAM" id="SignalP"/>
    </source>
</evidence>
<dbReference type="Pfam" id="PF00504">
    <property type="entry name" value="Chloroa_b-bind"/>
    <property type="match status" value="1"/>
</dbReference>
<dbReference type="InterPro" id="IPR022796">
    <property type="entry name" value="Chloroa_b-bind"/>
</dbReference>
<dbReference type="Gene3D" id="1.10.3460.10">
    <property type="entry name" value="Chlorophyll a/b binding protein domain"/>
    <property type="match status" value="1"/>
</dbReference>
<dbReference type="AlphaFoldDB" id="Q2IA34"/>
<feature type="non-terminal residue" evidence="5">
    <location>
        <position position="143"/>
    </location>
</feature>
<feature type="signal peptide" evidence="4">
    <location>
        <begin position="1"/>
        <end position="19"/>
    </location>
</feature>
<sequence>MKAAFLVLLCCWCIEHAQGLRPAPLESFTELLLAQHPTGGRGVSQRASKLPVMQMQNVPYLNEAPPPPPRRTNFDVQNLAGISAPLGFFDPLGFTKGASEGKIRFYREVELKHGRLAMLAFLGFLTHEQIHPMNPKVSLPSAL</sequence>